<reference evidence="3 4" key="1">
    <citation type="submission" date="2019-03" db="EMBL/GenBank/DDBJ databases">
        <title>Single cell metagenomics reveals metabolic interactions within the superorganism composed of flagellate Streblomastix strix and complex community of Bacteroidetes bacteria on its surface.</title>
        <authorList>
            <person name="Treitli S.C."/>
            <person name="Kolisko M."/>
            <person name="Husnik F."/>
            <person name="Keeling P."/>
            <person name="Hampl V."/>
        </authorList>
    </citation>
    <scope>NUCLEOTIDE SEQUENCE [LARGE SCALE GENOMIC DNA]</scope>
    <source>
        <strain evidence="3">ST1C</strain>
    </source>
</reference>
<evidence type="ECO:0000313" key="3">
    <source>
        <dbReference type="EMBL" id="KAA6367553.1"/>
    </source>
</evidence>
<proteinExistence type="predicted"/>
<sequence>MDQYDLEDIEIANSTATSESESENDYGIHKTNILSERKRIKKMQKLGFGRITDEEQEDYTDDTGSEETDSQYREKLLQRRNVIFQEMSKYLQQIDDLSTECEELKEKNKDYAER</sequence>
<comment type="caution">
    <text evidence="3">The sequence shown here is derived from an EMBL/GenBank/DDBJ whole genome shotgun (WGS) entry which is preliminary data.</text>
</comment>
<evidence type="ECO:0000256" key="2">
    <source>
        <dbReference type="SAM" id="MobiDB-lite"/>
    </source>
</evidence>
<feature type="coiled-coil region" evidence="1">
    <location>
        <begin position="87"/>
        <end position="114"/>
    </location>
</feature>
<protein>
    <submittedName>
        <fullName evidence="3">Uncharacterized protein</fullName>
    </submittedName>
</protein>
<organism evidence="3 4">
    <name type="scientific">Streblomastix strix</name>
    <dbReference type="NCBI Taxonomy" id="222440"/>
    <lineage>
        <taxon>Eukaryota</taxon>
        <taxon>Metamonada</taxon>
        <taxon>Preaxostyla</taxon>
        <taxon>Oxymonadida</taxon>
        <taxon>Streblomastigidae</taxon>
        <taxon>Streblomastix</taxon>
    </lineage>
</organism>
<dbReference type="EMBL" id="SNRW01018215">
    <property type="protein sequence ID" value="KAA6367553.1"/>
    <property type="molecule type" value="Genomic_DNA"/>
</dbReference>
<name>A0A5J4UBK0_9EUKA</name>
<gene>
    <name evidence="3" type="ORF">EZS28_036919</name>
</gene>
<accession>A0A5J4UBK0</accession>
<keyword evidence="1" id="KW-0175">Coiled coil</keyword>
<evidence type="ECO:0000313" key="4">
    <source>
        <dbReference type="Proteomes" id="UP000324800"/>
    </source>
</evidence>
<dbReference type="AlphaFoldDB" id="A0A5J4UBK0"/>
<dbReference type="Proteomes" id="UP000324800">
    <property type="component" value="Unassembled WGS sequence"/>
</dbReference>
<feature type="compositionally biased region" description="Acidic residues" evidence="2">
    <location>
        <begin position="54"/>
        <end position="69"/>
    </location>
</feature>
<feature type="region of interest" description="Disordered" evidence="2">
    <location>
        <begin position="45"/>
        <end position="71"/>
    </location>
</feature>
<evidence type="ECO:0000256" key="1">
    <source>
        <dbReference type="SAM" id="Coils"/>
    </source>
</evidence>